<name>A0A7Z0ET01_9ACTN</name>
<evidence type="ECO:0000256" key="1">
    <source>
        <dbReference type="SAM" id="Phobius"/>
    </source>
</evidence>
<keyword evidence="3" id="KW-1185">Reference proteome</keyword>
<dbReference type="RefSeq" id="WP_246406438.1">
    <property type="nucleotide sequence ID" value="NZ_JACCFS010000001.1"/>
</dbReference>
<gene>
    <name evidence="2" type="ORF">HNR10_005602</name>
</gene>
<dbReference type="AlphaFoldDB" id="A0A7Z0ET01"/>
<protein>
    <submittedName>
        <fullName evidence="2">Putative integral membrane protein</fullName>
    </submittedName>
</protein>
<proteinExistence type="predicted"/>
<evidence type="ECO:0000313" key="2">
    <source>
        <dbReference type="EMBL" id="NYJ37721.1"/>
    </source>
</evidence>
<keyword evidence="1" id="KW-1133">Transmembrane helix</keyword>
<reference evidence="2 3" key="1">
    <citation type="submission" date="2020-07" db="EMBL/GenBank/DDBJ databases">
        <title>Sequencing the genomes of 1000 actinobacteria strains.</title>
        <authorList>
            <person name="Klenk H.-P."/>
        </authorList>
    </citation>
    <scope>NUCLEOTIDE SEQUENCE [LARGE SCALE GENOMIC DNA]</scope>
    <source>
        <strain evidence="2 3">DSM 44442</strain>
    </source>
</reference>
<accession>A0A7Z0ET01</accession>
<keyword evidence="1" id="KW-0812">Transmembrane</keyword>
<feature type="transmembrane region" description="Helical" evidence="1">
    <location>
        <begin position="28"/>
        <end position="45"/>
    </location>
</feature>
<evidence type="ECO:0000313" key="3">
    <source>
        <dbReference type="Proteomes" id="UP000572051"/>
    </source>
</evidence>
<comment type="caution">
    <text evidence="2">The sequence shown here is derived from an EMBL/GenBank/DDBJ whole genome shotgun (WGS) entry which is preliminary data.</text>
</comment>
<dbReference type="Proteomes" id="UP000572051">
    <property type="component" value="Unassembled WGS sequence"/>
</dbReference>
<dbReference type="EMBL" id="JACCFS010000001">
    <property type="protein sequence ID" value="NYJ37721.1"/>
    <property type="molecule type" value="Genomic_DNA"/>
</dbReference>
<feature type="transmembrane region" description="Helical" evidence="1">
    <location>
        <begin position="65"/>
        <end position="82"/>
    </location>
</feature>
<organism evidence="2 3">
    <name type="scientific">Nocardiopsis aegyptia</name>
    <dbReference type="NCBI Taxonomy" id="220378"/>
    <lineage>
        <taxon>Bacteria</taxon>
        <taxon>Bacillati</taxon>
        <taxon>Actinomycetota</taxon>
        <taxon>Actinomycetes</taxon>
        <taxon>Streptosporangiales</taxon>
        <taxon>Nocardiopsidaceae</taxon>
        <taxon>Nocardiopsis</taxon>
    </lineage>
</organism>
<sequence>MAASTPAEGPISGNPVSEKRFSASAVPPRIWVALILVIIAIFFVAQNRDVTEIQVLFFSLEAPQWAALSTTAVVGLLIGLLLRPSERRKRKAAKRK</sequence>
<keyword evidence="1" id="KW-0472">Membrane</keyword>